<reference evidence="8 9" key="1">
    <citation type="submission" date="2018-03" db="EMBL/GenBank/DDBJ databases">
        <title>Whole genome sequencing of Histamine producing bacteria.</title>
        <authorList>
            <person name="Butler K."/>
        </authorList>
    </citation>
    <scope>NUCLEOTIDE SEQUENCE [LARGE SCALE GENOMIC DNA]</scope>
    <source>
        <strain evidence="8 9">BS2</strain>
    </source>
</reference>
<accession>A0A2T3IT56</accession>
<dbReference type="EMBL" id="PYMK01000001">
    <property type="protein sequence ID" value="PSU31535.1"/>
    <property type="molecule type" value="Genomic_DNA"/>
</dbReference>
<feature type="transmembrane region" description="Helical" evidence="5">
    <location>
        <begin position="7"/>
        <end position="25"/>
    </location>
</feature>
<evidence type="ECO:0000313" key="9">
    <source>
        <dbReference type="Proteomes" id="UP000240254"/>
    </source>
</evidence>
<dbReference type="SMART" id="SM00267">
    <property type="entry name" value="GGDEF"/>
    <property type="match status" value="1"/>
</dbReference>
<dbReference type="RefSeq" id="WP_065166164.1">
    <property type="nucleotide sequence ID" value="NZ_LZEZ01000001.1"/>
</dbReference>
<dbReference type="PANTHER" id="PTHR46663:SF2">
    <property type="entry name" value="GGDEF DOMAIN-CONTAINING PROTEIN"/>
    <property type="match status" value="1"/>
</dbReference>
<dbReference type="InterPro" id="IPR029787">
    <property type="entry name" value="Nucleotide_cyclase"/>
</dbReference>
<dbReference type="Gene3D" id="3.30.70.270">
    <property type="match status" value="1"/>
</dbReference>
<evidence type="ECO:0000256" key="1">
    <source>
        <dbReference type="ARBA" id="ARBA00004370"/>
    </source>
</evidence>
<dbReference type="PROSITE" id="PS50839">
    <property type="entry name" value="CHASE"/>
    <property type="match status" value="1"/>
</dbReference>
<organism evidence="8 9">
    <name type="scientific">Photobacterium aquimaris</name>
    <dbReference type="NCBI Taxonomy" id="512643"/>
    <lineage>
        <taxon>Bacteria</taxon>
        <taxon>Pseudomonadati</taxon>
        <taxon>Pseudomonadota</taxon>
        <taxon>Gammaproteobacteria</taxon>
        <taxon>Vibrionales</taxon>
        <taxon>Vibrionaceae</taxon>
        <taxon>Photobacterium</taxon>
    </lineage>
</organism>
<protein>
    <submittedName>
        <fullName evidence="8">Sensor domain-containing diguanylate cyclase</fullName>
    </submittedName>
</protein>
<evidence type="ECO:0000259" key="7">
    <source>
        <dbReference type="PROSITE" id="PS50887"/>
    </source>
</evidence>
<dbReference type="NCBIfam" id="TIGR00254">
    <property type="entry name" value="GGDEF"/>
    <property type="match status" value="1"/>
</dbReference>
<evidence type="ECO:0000313" key="8">
    <source>
        <dbReference type="EMBL" id="PSU31535.1"/>
    </source>
</evidence>
<evidence type="ECO:0000256" key="2">
    <source>
        <dbReference type="ARBA" id="ARBA00022692"/>
    </source>
</evidence>
<comment type="caution">
    <text evidence="8">The sequence shown here is derived from an EMBL/GenBank/DDBJ whole genome shotgun (WGS) entry which is preliminary data.</text>
</comment>
<dbReference type="InterPro" id="IPR043128">
    <property type="entry name" value="Rev_trsase/Diguanyl_cyclase"/>
</dbReference>
<dbReference type="SUPFAM" id="SSF55073">
    <property type="entry name" value="Nucleotide cyclase"/>
    <property type="match status" value="1"/>
</dbReference>
<evidence type="ECO:0000256" key="4">
    <source>
        <dbReference type="ARBA" id="ARBA00023136"/>
    </source>
</evidence>
<dbReference type="Gene3D" id="3.30.450.350">
    <property type="entry name" value="CHASE domain"/>
    <property type="match status" value="1"/>
</dbReference>
<feature type="transmembrane region" description="Helical" evidence="5">
    <location>
        <begin position="261"/>
        <end position="282"/>
    </location>
</feature>
<keyword evidence="2 5" id="KW-0812">Transmembrane</keyword>
<comment type="subcellular location">
    <subcellularLocation>
        <location evidence="1">Membrane</location>
    </subcellularLocation>
</comment>
<dbReference type="OrthoDB" id="9812260at2"/>
<evidence type="ECO:0000259" key="6">
    <source>
        <dbReference type="PROSITE" id="PS50839"/>
    </source>
</evidence>
<dbReference type="CDD" id="cd01949">
    <property type="entry name" value="GGDEF"/>
    <property type="match status" value="1"/>
</dbReference>
<name>A0A2T3IT56_9GAMM</name>
<evidence type="ECO:0000256" key="5">
    <source>
        <dbReference type="SAM" id="Phobius"/>
    </source>
</evidence>
<dbReference type="PROSITE" id="PS50887">
    <property type="entry name" value="GGDEF"/>
    <property type="match status" value="1"/>
</dbReference>
<keyword evidence="3 5" id="KW-1133">Transmembrane helix</keyword>
<dbReference type="Pfam" id="PF03924">
    <property type="entry name" value="CHASE"/>
    <property type="match status" value="1"/>
</dbReference>
<dbReference type="Proteomes" id="UP000240254">
    <property type="component" value="Unassembled WGS sequence"/>
</dbReference>
<dbReference type="PANTHER" id="PTHR46663">
    <property type="entry name" value="DIGUANYLATE CYCLASE DGCT-RELATED"/>
    <property type="match status" value="1"/>
</dbReference>
<sequence>MDRKRKTIIFLIVTLVITVIGVVMIENINSTYNKQITHDINNKAKENLAALRFELESNLVNDIYLTSTLADIATIDFENRNEVLNKISEAVILKSGHLTSVGFAKNDIIDFVYPFKKNSKAIGLVYKNNPEQWKDINKARMTKQILISGPISLIQGGKALIVRVPVFYDYPNNNQYWGVISGVINYDKLFETLTSMKNFEKYDLSIINESDSQQKNFIYGQPKAIDNYLFYEEVKLPFGQWGIYLSHSKHSVDYFDDNVRIIAYPLLFCFIVLFLSIALLYITNEHRAYHDALTKIPNRRYLIKRLAKLFKQAKLGSIDGTFIIVNIDIDKFKHINDSYGHAAGDKVLMVLSKRIKNNLRQNDVVARIGGDEFLLLINFKNDSVNIKDRVDDIVNNVTQEAILFDGMKIPISITSGYVVYDESIANFWDMLILADKSMYNKKAY</sequence>
<proteinExistence type="predicted"/>
<dbReference type="InterPro" id="IPR006189">
    <property type="entry name" value="CHASE_dom"/>
</dbReference>
<dbReference type="InterPro" id="IPR052163">
    <property type="entry name" value="DGC-Regulatory_Protein"/>
</dbReference>
<dbReference type="SMART" id="SM01079">
    <property type="entry name" value="CHASE"/>
    <property type="match status" value="1"/>
</dbReference>
<gene>
    <name evidence="8" type="ORF">CTM88_01020</name>
</gene>
<dbReference type="InterPro" id="IPR042240">
    <property type="entry name" value="CHASE_sf"/>
</dbReference>
<dbReference type="InterPro" id="IPR000160">
    <property type="entry name" value="GGDEF_dom"/>
</dbReference>
<dbReference type="GO" id="GO:0003824">
    <property type="term" value="F:catalytic activity"/>
    <property type="evidence" value="ECO:0007669"/>
    <property type="project" value="UniProtKB-ARBA"/>
</dbReference>
<dbReference type="GO" id="GO:0007165">
    <property type="term" value="P:signal transduction"/>
    <property type="evidence" value="ECO:0007669"/>
    <property type="project" value="UniProtKB-ARBA"/>
</dbReference>
<feature type="domain" description="GGDEF" evidence="7">
    <location>
        <begin position="320"/>
        <end position="444"/>
    </location>
</feature>
<evidence type="ECO:0000256" key="3">
    <source>
        <dbReference type="ARBA" id="ARBA00022989"/>
    </source>
</evidence>
<feature type="domain" description="CHASE" evidence="6">
    <location>
        <begin position="108"/>
        <end position="244"/>
    </location>
</feature>
<dbReference type="Pfam" id="PF00990">
    <property type="entry name" value="GGDEF"/>
    <property type="match status" value="1"/>
</dbReference>
<dbReference type="AlphaFoldDB" id="A0A2T3IT56"/>
<dbReference type="GO" id="GO:0016020">
    <property type="term" value="C:membrane"/>
    <property type="evidence" value="ECO:0007669"/>
    <property type="project" value="UniProtKB-SubCell"/>
</dbReference>
<keyword evidence="4 5" id="KW-0472">Membrane</keyword>